<name>A0A5C7Y5L4_9MYCO</name>
<evidence type="ECO:0000313" key="2">
    <source>
        <dbReference type="Proteomes" id="UP000321797"/>
    </source>
</evidence>
<evidence type="ECO:0000313" key="1">
    <source>
        <dbReference type="EMBL" id="TXI56906.1"/>
    </source>
</evidence>
<comment type="caution">
    <text evidence="1">The sequence shown here is derived from an EMBL/GenBank/DDBJ whole genome shotgun (WGS) entry which is preliminary data.</text>
</comment>
<protein>
    <submittedName>
        <fullName evidence="1">Uncharacterized protein</fullName>
    </submittedName>
</protein>
<accession>A0A5C7Y5L4</accession>
<gene>
    <name evidence="1" type="ORF">E6Q54_09305</name>
</gene>
<proteinExistence type="predicted"/>
<dbReference type="AlphaFoldDB" id="A0A5C7Y5L4"/>
<dbReference type="Proteomes" id="UP000321797">
    <property type="component" value="Unassembled WGS sequence"/>
</dbReference>
<organism evidence="1 2">
    <name type="scientific">Mycolicibacter arupensis</name>
    <dbReference type="NCBI Taxonomy" id="342002"/>
    <lineage>
        <taxon>Bacteria</taxon>
        <taxon>Bacillati</taxon>
        <taxon>Actinomycetota</taxon>
        <taxon>Actinomycetes</taxon>
        <taxon>Mycobacteriales</taxon>
        <taxon>Mycobacteriaceae</taxon>
        <taxon>Mycolicibacter</taxon>
    </lineage>
</organism>
<reference evidence="1 2" key="1">
    <citation type="submission" date="2018-09" db="EMBL/GenBank/DDBJ databases">
        <title>Metagenome Assembled Genomes from an Advanced Water Purification Facility.</title>
        <authorList>
            <person name="Stamps B.W."/>
            <person name="Spear J.R."/>
        </authorList>
    </citation>
    <scope>NUCLEOTIDE SEQUENCE [LARGE SCALE GENOMIC DNA]</scope>
    <source>
        <strain evidence="1">Bin_29_2</strain>
    </source>
</reference>
<dbReference type="EMBL" id="SSGD01000045">
    <property type="protein sequence ID" value="TXI56906.1"/>
    <property type="molecule type" value="Genomic_DNA"/>
</dbReference>
<sequence length="267" mass="27662">MTTESTMLPVDFVPPLLNPAPGGLVAATSWTEETGPPRWIAEGIGFRGSVTGNFGGAGSSGLWAADWCAQPDDLTETDIKSGTRPGDPEPFVAVTTWATDSCDLTAPSRAEVQQRAQQVLRMREPMLIAAEFAARIKTDAGTPTAATTLVAALAEVEDALAGHNVLGYVHVGPKLLPALVSALLVTRTGAGWRTPGGHTLVVDGGYRTALGDATLVATSAPYGWRNQVEVTTTVQADENLFVALAERSSVIGAEAVLAAAKITSGTP</sequence>